<gene>
    <name evidence="2" type="ORF">HNP25_003422</name>
</gene>
<keyword evidence="3" id="KW-1185">Reference proteome</keyword>
<dbReference type="Pfam" id="PF10577">
    <property type="entry name" value="FAM171A1-2-B_N"/>
    <property type="match status" value="1"/>
</dbReference>
<organism evidence="2 3">
    <name type="scientific">Arcicella rosea</name>
    <dbReference type="NCBI Taxonomy" id="502909"/>
    <lineage>
        <taxon>Bacteria</taxon>
        <taxon>Pseudomonadati</taxon>
        <taxon>Bacteroidota</taxon>
        <taxon>Cytophagia</taxon>
        <taxon>Cytophagales</taxon>
        <taxon>Flectobacillaceae</taxon>
        <taxon>Arcicella</taxon>
    </lineage>
</organism>
<accession>A0A841EM64</accession>
<dbReference type="InterPro" id="IPR048530">
    <property type="entry name" value="FAM171_N"/>
</dbReference>
<dbReference type="AlphaFoldDB" id="A0A841EM64"/>
<evidence type="ECO:0000313" key="2">
    <source>
        <dbReference type="EMBL" id="MBB6004752.1"/>
    </source>
</evidence>
<dbReference type="PROSITE" id="PS51257">
    <property type="entry name" value="PROKAR_LIPOPROTEIN"/>
    <property type="match status" value="1"/>
</dbReference>
<dbReference type="EMBL" id="JACHKT010000028">
    <property type="protein sequence ID" value="MBB6004752.1"/>
    <property type="molecule type" value="Genomic_DNA"/>
</dbReference>
<dbReference type="Proteomes" id="UP000524404">
    <property type="component" value="Unassembled WGS sequence"/>
</dbReference>
<dbReference type="RefSeq" id="WP_184135964.1">
    <property type="nucleotide sequence ID" value="NZ_JACHKT010000028.1"/>
</dbReference>
<name>A0A841EM64_9BACT</name>
<proteinExistence type="predicted"/>
<feature type="domain" description="FAM171 N-terminal" evidence="1">
    <location>
        <begin position="198"/>
        <end position="330"/>
    </location>
</feature>
<comment type="caution">
    <text evidence="2">The sequence shown here is derived from an EMBL/GenBank/DDBJ whole genome shotgun (WGS) entry which is preliminary data.</text>
</comment>
<reference evidence="2 3" key="1">
    <citation type="submission" date="2020-08" db="EMBL/GenBank/DDBJ databases">
        <title>Functional genomics of gut bacteria from endangered species of beetles.</title>
        <authorList>
            <person name="Carlos-Shanley C."/>
        </authorList>
    </citation>
    <scope>NUCLEOTIDE SEQUENCE [LARGE SCALE GENOMIC DNA]</scope>
    <source>
        <strain evidence="2 3">S00070</strain>
    </source>
</reference>
<evidence type="ECO:0000259" key="1">
    <source>
        <dbReference type="Pfam" id="PF10577"/>
    </source>
</evidence>
<evidence type="ECO:0000313" key="3">
    <source>
        <dbReference type="Proteomes" id="UP000524404"/>
    </source>
</evidence>
<sequence>MKNFFTSIFRPIIYIFLGLSLVFACQKINPFEDVELTVNTDIYQAPILIHFLDANVDATKLPENISVSISGPGKNLIFDDLGGKNYTAAGNVLSLVLDKDAKPTETNPVEFTVSVTAPGYVSTSQTISITDPTKSLEFTVPLTNVAATPEGTAAKTETLSLTTGQTLTVPATADKPEVATITIAPGTQVKDESGNVIPSNTVNAQIVQYGTGSEESLNSFPGSFTPENVTLQTGASTAGTFVSAGFVAIDMEAGGKKVKSFTKPIDVNVGINTELFNPETDQKVKEGDQIPTWSFESSTGEWKEEGMATVVKGSDGKLSATFKASHLSYWNIDWFYYLPRCRPSFALKVTSNLLTNVVSSNYYAKVYWAPANSNNFQYVYQAYGFNAKNGELNQYIGLYTPNGSRVRIDVYAYSNNAKIGTTGIFNPCANTQTPITINAPTPPTPIVVDVDFTAKCQNKSVNIKPSAWVGLYDPSGRSYYERYISGYMRSGKATIVVYEGREYTFGAYYGGKYYSGKVTFNKTGSKIVTSTGTGITGTTSYNTSTGRVQVVASYVTNDCK</sequence>
<protein>
    <recommendedName>
        <fullName evidence="1">FAM171 N-terminal domain-containing protein</fullName>
    </recommendedName>
</protein>